<gene>
    <name evidence="2" type="ORF">PCA20602_04319</name>
</gene>
<organism evidence="2 3">
    <name type="scientific">Pandoraea capi</name>
    <dbReference type="NCBI Taxonomy" id="2508286"/>
    <lineage>
        <taxon>Bacteria</taxon>
        <taxon>Pseudomonadati</taxon>
        <taxon>Pseudomonadota</taxon>
        <taxon>Betaproteobacteria</taxon>
        <taxon>Burkholderiales</taxon>
        <taxon>Burkholderiaceae</taxon>
        <taxon>Pandoraea</taxon>
    </lineage>
</organism>
<keyword evidence="3" id="KW-1185">Reference proteome</keyword>
<dbReference type="InterPro" id="IPR011990">
    <property type="entry name" value="TPR-like_helical_dom_sf"/>
</dbReference>
<feature type="compositionally biased region" description="Polar residues" evidence="1">
    <location>
        <begin position="205"/>
        <end position="218"/>
    </location>
</feature>
<reference evidence="2 3" key="1">
    <citation type="submission" date="2019-08" db="EMBL/GenBank/DDBJ databases">
        <authorList>
            <person name="Peeters C."/>
        </authorList>
    </citation>
    <scope>NUCLEOTIDE SEQUENCE [LARGE SCALE GENOMIC DNA]</scope>
    <source>
        <strain evidence="2 3">LMG 20602</strain>
    </source>
</reference>
<accession>A0ABY6W9P9</accession>
<sequence>MVCALGAVLGAVGCTSPAPKPAGPDYAAQGGAAEVRGDWDTARRAFGQAALVADQSGWPASQRAAVHFDYGRALGVTCYYAEAERELSQAYDLDILTARYRYPALVELARLALVQRQFGVSVKYFGRALGTLDRLEAARKVPFAYAELLDDYALALGGAGDAEAATRIIDRAARVRADLGDDARHQPTSRTPYGSHCGSLAAQAVQQAAGPSTQQTAVPSAKQAR</sequence>
<name>A0ABY6W9P9_9BURK</name>
<evidence type="ECO:0000313" key="2">
    <source>
        <dbReference type="EMBL" id="VVE44068.1"/>
    </source>
</evidence>
<dbReference type="SUPFAM" id="SSF48452">
    <property type="entry name" value="TPR-like"/>
    <property type="match status" value="1"/>
</dbReference>
<comment type="caution">
    <text evidence="2">The sequence shown here is derived from an EMBL/GenBank/DDBJ whole genome shotgun (WGS) entry which is preliminary data.</text>
</comment>
<evidence type="ECO:0000256" key="1">
    <source>
        <dbReference type="SAM" id="MobiDB-lite"/>
    </source>
</evidence>
<feature type="region of interest" description="Disordered" evidence="1">
    <location>
        <begin position="205"/>
        <end position="225"/>
    </location>
</feature>
<proteinExistence type="predicted"/>
<evidence type="ECO:0000313" key="3">
    <source>
        <dbReference type="Proteomes" id="UP000366065"/>
    </source>
</evidence>
<evidence type="ECO:0008006" key="4">
    <source>
        <dbReference type="Google" id="ProtNLM"/>
    </source>
</evidence>
<protein>
    <recommendedName>
        <fullName evidence="4">Tetratricopeptide repeat protein</fullName>
    </recommendedName>
</protein>
<dbReference type="EMBL" id="CABPRV010000012">
    <property type="protein sequence ID" value="VVE44068.1"/>
    <property type="molecule type" value="Genomic_DNA"/>
</dbReference>
<dbReference type="Proteomes" id="UP000366065">
    <property type="component" value="Unassembled WGS sequence"/>
</dbReference>
<dbReference type="Gene3D" id="1.25.40.10">
    <property type="entry name" value="Tetratricopeptide repeat domain"/>
    <property type="match status" value="1"/>
</dbReference>